<protein>
    <submittedName>
        <fullName evidence="1">Uncharacterized protein</fullName>
    </submittedName>
</protein>
<dbReference type="Proteomes" id="UP000266673">
    <property type="component" value="Unassembled WGS sequence"/>
</dbReference>
<dbReference type="EMBL" id="QKWP01000685">
    <property type="protein sequence ID" value="RIB16329.1"/>
    <property type="molecule type" value="Genomic_DNA"/>
</dbReference>
<name>A0A397V5Y3_9GLOM</name>
<dbReference type="AlphaFoldDB" id="A0A397V5Y3"/>
<keyword evidence="2" id="KW-1185">Reference proteome</keyword>
<proteinExistence type="predicted"/>
<reference evidence="1 2" key="1">
    <citation type="submission" date="2018-06" db="EMBL/GenBank/DDBJ databases">
        <title>Comparative genomics reveals the genomic features of Rhizophagus irregularis, R. cerebriforme, R. diaphanum and Gigaspora rosea, and their symbiotic lifestyle signature.</title>
        <authorList>
            <person name="Morin E."/>
            <person name="San Clemente H."/>
            <person name="Chen E.C.H."/>
            <person name="De La Providencia I."/>
            <person name="Hainaut M."/>
            <person name="Kuo A."/>
            <person name="Kohler A."/>
            <person name="Murat C."/>
            <person name="Tang N."/>
            <person name="Roy S."/>
            <person name="Loubradou J."/>
            <person name="Henrissat B."/>
            <person name="Grigoriev I.V."/>
            <person name="Corradi N."/>
            <person name="Roux C."/>
            <person name="Martin F.M."/>
        </authorList>
    </citation>
    <scope>NUCLEOTIDE SEQUENCE [LARGE SCALE GENOMIC DNA]</scope>
    <source>
        <strain evidence="1 2">DAOM 194757</strain>
    </source>
</reference>
<sequence length="194" mass="22580">MIRISNDEDSDVELDLSDNQKLIRNVFLKLLDESKENEAGKTLKEDVNFRLNDILKKKVWKKHQSLDFCKQFIAESCNRVEVPNLVRKSCVNGCFDPFVHEGHDIAQDTMNIWSKGYRYKEIEDQVKLGTNAKKLLNKLLEEVPCNKFKVWRNSNLFYDEAIAFSTNVLLAIQELNRDHSKAIYNILVDAIKNT</sequence>
<comment type="caution">
    <text evidence="1">The sequence shown here is derived from an EMBL/GenBank/DDBJ whole genome shotgun (WGS) entry which is preliminary data.</text>
</comment>
<organism evidence="1 2">
    <name type="scientific">Gigaspora rosea</name>
    <dbReference type="NCBI Taxonomy" id="44941"/>
    <lineage>
        <taxon>Eukaryota</taxon>
        <taxon>Fungi</taxon>
        <taxon>Fungi incertae sedis</taxon>
        <taxon>Mucoromycota</taxon>
        <taxon>Glomeromycotina</taxon>
        <taxon>Glomeromycetes</taxon>
        <taxon>Diversisporales</taxon>
        <taxon>Gigasporaceae</taxon>
        <taxon>Gigaspora</taxon>
    </lineage>
</organism>
<gene>
    <name evidence="1" type="ORF">C2G38_2190285</name>
</gene>
<evidence type="ECO:0000313" key="2">
    <source>
        <dbReference type="Proteomes" id="UP000266673"/>
    </source>
</evidence>
<accession>A0A397V5Y3</accession>
<evidence type="ECO:0000313" key="1">
    <source>
        <dbReference type="EMBL" id="RIB16329.1"/>
    </source>
</evidence>